<proteinExistence type="inferred from homology"/>
<keyword evidence="5 6" id="KW-0472">Membrane</keyword>
<organism evidence="7 8">
    <name type="scientific">Vallitalea longa</name>
    <dbReference type="NCBI Taxonomy" id="2936439"/>
    <lineage>
        <taxon>Bacteria</taxon>
        <taxon>Bacillati</taxon>
        <taxon>Bacillota</taxon>
        <taxon>Clostridia</taxon>
        <taxon>Lachnospirales</taxon>
        <taxon>Vallitaleaceae</taxon>
        <taxon>Vallitalea</taxon>
    </lineage>
</organism>
<dbReference type="GO" id="GO:0012505">
    <property type="term" value="C:endomembrane system"/>
    <property type="evidence" value="ECO:0007669"/>
    <property type="project" value="UniProtKB-SubCell"/>
</dbReference>
<evidence type="ECO:0000256" key="5">
    <source>
        <dbReference type="ARBA" id="ARBA00023136"/>
    </source>
</evidence>
<evidence type="ECO:0000256" key="1">
    <source>
        <dbReference type="ARBA" id="ARBA00004308"/>
    </source>
</evidence>
<dbReference type="Pfam" id="PF04286">
    <property type="entry name" value="DUF445"/>
    <property type="match status" value="1"/>
</dbReference>
<comment type="subcellular location">
    <subcellularLocation>
        <location evidence="1">Endomembrane system</location>
    </subcellularLocation>
</comment>
<reference evidence="7" key="1">
    <citation type="submission" date="2022-06" db="EMBL/GenBank/DDBJ databases">
        <title>Vallitalea longa sp. nov., an anaerobic bacterium isolated from marine sediment.</title>
        <authorList>
            <person name="Hirano S."/>
            <person name="Terahara T."/>
            <person name="Mori K."/>
            <person name="Hamada M."/>
            <person name="Matsumoto R."/>
            <person name="Kobayashi T."/>
        </authorList>
    </citation>
    <scope>NUCLEOTIDE SEQUENCE</scope>
    <source>
        <strain evidence="7">SH18-1</strain>
    </source>
</reference>
<feature type="transmembrane region" description="Helical" evidence="6">
    <location>
        <begin position="453"/>
        <end position="473"/>
    </location>
</feature>
<keyword evidence="8" id="KW-1185">Reference proteome</keyword>
<dbReference type="InterPro" id="IPR007383">
    <property type="entry name" value="DUF445"/>
</dbReference>
<evidence type="ECO:0000256" key="2">
    <source>
        <dbReference type="ARBA" id="ARBA00008053"/>
    </source>
</evidence>
<evidence type="ECO:0000313" key="7">
    <source>
        <dbReference type="EMBL" id="GKX31038.1"/>
    </source>
</evidence>
<dbReference type="PANTHER" id="PTHR35791:SF1">
    <property type="entry name" value="UPF0754 MEMBRANE PROTEIN YHEB"/>
    <property type="match status" value="1"/>
</dbReference>
<evidence type="ECO:0000256" key="4">
    <source>
        <dbReference type="ARBA" id="ARBA00022989"/>
    </source>
</evidence>
<dbReference type="EMBL" id="BRLB01000013">
    <property type="protein sequence ID" value="GKX31038.1"/>
    <property type="molecule type" value="Genomic_DNA"/>
</dbReference>
<comment type="similarity">
    <text evidence="2">Belongs to the UPF0754 family.</text>
</comment>
<evidence type="ECO:0008006" key="9">
    <source>
        <dbReference type="Google" id="ProtNLM"/>
    </source>
</evidence>
<dbReference type="Proteomes" id="UP001144256">
    <property type="component" value="Unassembled WGS sequence"/>
</dbReference>
<dbReference type="AlphaFoldDB" id="A0A9W6DH31"/>
<protein>
    <recommendedName>
        <fullName evidence="9">DUF445 family protein</fullName>
    </recommendedName>
</protein>
<gene>
    <name evidence="7" type="ORF">SH1V18_35180</name>
</gene>
<accession>A0A9W6DH31</accession>
<keyword evidence="4 6" id="KW-1133">Transmembrane helix</keyword>
<evidence type="ECO:0000256" key="3">
    <source>
        <dbReference type="ARBA" id="ARBA00022692"/>
    </source>
</evidence>
<comment type="caution">
    <text evidence="7">The sequence shown here is derived from an EMBL/GenBank/DDBJ whole genome shotgun (WGS) entry which is preliminary data.</text>
</comment>
<evidence type="ECO:0000256" key="6">
    <source>
        <dbReference type="SAM" id="Phobius"/>
    </source>
</evidence>
<feature type="transmembrane region" description="Helical" evidence="6">
    <location>
        <begin position="6"/>
        <end position="28"/>
    </location>
</feature>
<evidence type="ECO:0000313" key="8">
    <source>
        <dbReference type="Proteomes" id="UP001144256"/>
    </source>
</evidence>
<keyword evidence="3 6" id="KW-0812">Transmembrane</keyword>
<dbReference type="PANTHER" id="PTHR35791">
    <property type="entry name" value="UPF0754 MEMBRANE PROTEIN YHEB"/>
    <property type="match status" value="1"/>
</dbReference>
<sequence>MDMKMVLAPILGAGIGYSTNWIAIKMLFRPYTEKRVMGIKLPFTPGLIPKERDRVAKSIGQVIEEYLLTDKIIINEMLEDKAKKHVLELVNDNIYTSKGNINLNSFIADNDNNFIVNRIADIIGNRLLDLLNEENTKNKIQQLISSRISNSLREIDIIDLISEEQLNDKYNDIINNNVKDMISSFLSEKMSDGNCICDIIDVEMINRIKGMIINYIDSITDDIKIFENERLKQRVVELIDSTIKEKVGALGAMFVNGESVYNTIAEKTKEKLQDIEIKEEINTFINSKIDEVTNRPIEEIMTSESREELISYLACYFTGILSEVNIIDIISLNDLDLYSFLEKVTGNDVEDKINNLVADNYEKIINDDKTSGNINNFIVEIINKMITSDISVSIAEKQQLDAFIVDKYTQLVNNNMTKLMKDIKLSSIIERQLNQFDIKMLEDIIISIAKKELNAITLLGGLLGFVITFLAVLL</sequence>
<name>A0A9W6DH31_9FIRM</name>
<dbReference type="RefSeq" id="WP_281817689.1">
    <property type="nucleotide sequence ID" value="NZ_BRLB01000013.1"/>
</dbReference>